<evidence type="ECO:0000313" key="2">
    <source>
        <dbReference type="Proteomes" id="UP000318878"/>
    </source>
</evidence>
<protein>
    <submittedName>
        <fullName evidence="1">Uncharacterized protein</fullName>
    </submittedName>
</protein>
<accession>A0A5C5V411</accession>
<dbReference type="EMBL" id="SJPF01000003">
    <property type="protein sequence ID" value="TWT32780.1"/>
    <property type="molecule type" value="Genomic_DNA"/>
</dbReference>
<name>A0A5C5V411_9BACT</name>
<evidence type="ECO:0000313" key="1">
    <source>
        <dbReference type="EMBL" id="TWT32780.1"/>
    </source>
</evidence>
<gene>
    <name evidence="1" type="ORF">Enr8_25860</name>
</gene>
<comment type="caution">
    <text evidence="1">The sequence shown here is derived from an EMBL/GenBank/DDBJ whole genome shotgun (WGS) entry which is preliminary data.</text>
</comment>
<reference evidence="1 2" key="1">
    <citation type="submission" date="2019-02" db="EMBL/GenBank/DDBJ databases">
        <title>Deep-cultivation of Planctomycetes and their phenomic and genomic characterization uncovers novel biology.</title>
        <authorList>
            <person name="Wiegand S."/>
            <person name="Jogler M."/>
            <person name="Boedeker C."/>
            <person name="Pinto D."/>
            <person name="Vollmers J."/>
            <person name="Rivas-Marin E."/>
            <person name="Kohn T."/>
            <person name="Peeters S.H."/>
            <person name="Heuer A."/>
            <person name="Rast P."/>
            <person name="Oberbeckmann S."/>
            <person name="Bunk B."/>
            <person name="Jeske O."/>
            <person name="Meyerdierks A."/>
            <person name="Storesund J.E."/>
            <person name="Kallscheuer N."/>
            <person name="Luecker S."/>
            <person name="Lage O.M."/>
            <person name="Pohl T."/>
            <person name="Merkel B.J."/>
            <person name="Hornburger P."/>
            <person name="Mueller R.-W."/>
            <person name="Bruemmer F."/>
            <person name="Labrenz M."/>
            <person name="Spormann A.M."/>
            <person name="Op Den Camp H."/>
            <person name="Overmann J."/>
            <person name="Amann R."/>
            <person name="Jetten M.S.M."/>
            <person name="Mascher T."/>
            <person name="Medema M.H."/>
            <person name="Devos D.P."/>
            <person name="Kaster A.-K."/>
            <person name="Ovreas L."/>
            <person name="Rohde M."/>
            <person name="Galperin M.Y."/>
            <person name="Jogler C."/>
        </authorList>
    </citation>
    <scope>NUCLEOTIDE SEQUENCE [LARGE SCALE GENOMIC DNA]</scope>
    <source>
        <strain evidence="1 2">Enr8</strain>
    </source>
</reference>
<dbReference type="AlphaFoldDB" id="A0A5C5V411"/>
<proteinExistence type="predicted"/>
<sequence>MNAIALVLCSVIAGADARETIPSVKSLSALINRCYEIDKIGDVELVDDGAWLQATGAFNSRELPFGTRVAGYRQALLIDKYQLCVIPCAEQPCTFLAGYVRFDDEKNQSKQQLAEIHRLSVRTAFCVLVDVDQNVVVKLDDRNAQLYLDDARHEALSSGMNAIWDAYLLQIESQTEGAPFVSEYGAFRNQFVTPPPIKGIAQARFTRRSRNGSDERFTGVFVSVTFAADGCEATHSETIDMCKLLRTSLAIPATQYFAAATNIEKEVP</sequence>
<keyword evidence="2" id="KW-1185">Reference proteome</keyword>
<dbReference type="Proteomes" id="UP000318878">
    <property type="component" value="Unassembled WGS sequence"/>
</dbReference>
<organism evidence="1 2">
    <name type="scientific">Blastopirellula retiformator</name>
    <dbReference type="NCBI Taxonomy" id="2527970"/>
    <lineage>
        <taxon>Bacteria</taxon>
        <taxon>Pseudomonadati</taxon>
        <taxon>Planctomycetota</taxon>
        <taxon>Planctomycetia</taxon>
        <taxon>Pirellulales</taxon>
        <taxon>Pirellulaceae</taxon>
        <taxon>Blastopirellula</taxon>
    </lineage>
</organism>
<dbReference type="RefSeq" id="WP_146432069.1">
    <property type="nucleotide sequence ID" value="NZ_SJPF01000003.1"/>
</dbReference>